<evidence type="ECO:0000256" key="10">
    <source>
        <dbReference type="ARBA" id="ARBA00023033"/>
    </source>
</evidence>
<evidence type="ECO:0000256" key="12">
    <source>
        <dbReference type="ARBA" id="ARBA00049248"/>
    </source>
</evidence>
<dbReference type="SUPFAM" id="SSF51905">
    <property type="entry name" value="FAD/NAD(P)-binding domain"/>
    <property type="match status" value="2"/>
</dbReference>
<dbReference type="Pfam" id="PF13434">
    <property type="entry name" value="Lys_Orn_oxgnase"/>
    <property type="match status" value="1"/>
</dbReference>
<comment type="cofactor">
    <cofactor evidence="1">
        <name>FAD</name>
        <dbReference type="ChEBI" id="CHEBI:57692"/>
    </cofactor>
</comment>
<organism evidence="13 14">
    <name type="scientific">Lentinula lateritia</name>
    <dbReference type="NCBI Taxonomy" id="40482"/>
    <lineage>
        <taxon>Eukaryota</taxon>
        <taxon>Fungi</taxon>
        <taxon>Dikarya</taxon>
        <taxon>Basidiomycota</taxon>
        <taxon>Agaricomycotina</taxon>
        <taxon>Agaricomycetes</taxon>
        <taxon>Agaricomycetidae</taxon>
        <taxon>Agaricales</taxon>
        <taxon>Marasmiineae</taxon>
        <taxon>Omphalotaceae</taxon>
        <taxon>Lentinula</taxon>
    </lineage>
</organism>
<keyword evidence="8" id="KW-0521">NADP</keyword>
<evidence type="ECO:0000256" key="6">
    <source>
        <dbReference type="ARBA" id="ARBA00022630"/>
    </source>
</evidence>
<comment type="catalytic activity">
    <reaction evidence="11">
        <text>L-ornithine + NADPH + O2 = N(5)-hydroxy-L-ornithine + NADP(+) + H2O</text>
        <dbReference type="Rhea" id="RHEA:41508"/>
        <dbReference type="ChEBI" id="CHEBI:15377"/>
        <dbReference type="ChEBI" id="CHEBI:15379"/>
        <dbReference type="ChEBI" id="CHEBI:46911"/>
        <dbReference type="ChEBI" id="CHEBI:57783"/>
        <dbReference type="ChEBI" id="CHEBI:58349"/>
        <dbReference type="ChEBI" id="CHEBI:78275"/>
        <dbReference type="EC" id="1.14.13.196"/>
    </reaction>
</comment>
<dbReference type="EMBL" id="JANVFT010000024">
    <property type="protein sequence ID" value="KAJ4496955.1"/>
    <property type="molecule type" value="Genomic_DNA"/>
</dbReference>
<dbReference type="EC" id="1.14.13.196" evidence="5"/>
<evidence type="ECO:0000256" key="2">
    <source>
        <dbReference type="ARBA" id="ARBA00004924"/>
    </source>
</evidence>
<proteinExistence type="inferred from homology"/>
<keyword evidence="6" id="KW-0285">Flavoprotein</keyword>
<protein>
    <recommendedName>
        <fullName evidence="5">L-ornithine N(5)-monooxygenase [NAD(P)H]</fullName>
        <ecNumber evidence="5">1.14.13.196</ecNumber>
    </recommendedName>
</protein>
<gene>
    <name evidence="13" type="ORF">C8R41DRAFT_865830</name>
</gene>
<dbReference type="InterPro" id="IPR036188">
    <property type="entry name" value="FAD/NAD-bd_sf"/>
</dbReference>
<dbReference type="PANTHER" id="PTHR43098:SF3">
    <property type="entry name" value="L-ORNITHINE N(5)-MONOOXYGENASE-RELATED"/>
    <property type="match status" value="1"/>
</dbReference>
<evidence type="ECO:0000256" key="3">
    <source>
        <dbReference type="ARBA" id="ARBA00007588"/>
    </source>
</evidence>
<keyword evidence="7" id="KW-0274">FAD</keyword>
<dbReference type="Gene3D" id="3.50.50.60">
    <property type="entry name" value="FAD/NAD(P)-binding domain"/>
    <property type="match status" value="2"/>
</dbReference>
<keyword evidence="10 13" id="KW-0503">Monooxygenase</keyword>
<sequence>MGALSAITYDYDLDVLIVGAGFSGIYQLHKYRLLNLRAKIFEAGSDLGGVWFWHNFPGARVDIPVPMYEFSSEDLWKEWYWSERYPTQKELRSYFEHVEKKLDVKKDVCFDTRVTGAHFNASKDRWIIITENGVTAQAKFLCLCLGFGSKPYIPDLPNLSSFRGSGGIIHSARWPRDGADIKRKRVGVIGTGASGVQIIQTLASLPPDEGPKQLTVFQRTPNLAIPMRQEKLDRVSQDKAKALYPMLYRRRRQTAAGLSFDRYPKNFFDASPEERLLLLEDLWQTGGFSFLFANFNDILTDRVANEEVYAFWRRKVRERLKNPDLHEKLAPTIPPHALGAKRSSLEQCYYDVYNQDNVELVDIMTNPVVEITRKGVKTADGIEHELDALILATGYDSVTGGITQIDIRGIDDTSIKEKWQDGVYTYLGLTSAGFPNLFFVYGPQGPTAVCSGPTCAETEGDWIVSCIKTMLEHNVTRIEATREAEVAWRQQVISEASTRLISTARSWYVGANVKNKKVEILMYTGGAAKYTQICQEVADGGYEGFTLSSTEGNVDLIRDKLN</sequence>
<evidence type="ECO:0000256" key="9">
    <source>
        <dbReference type="ARBA" id="ARBA00023002"/>
    </source>
</evidence>
<name>A0ABQ8VKP9_9AGAR</name>
<dbReference type="InterPro" id="IPR050775">
    <property type="entry name" value="FAD-binding_Monooxygenases"/>
</dbReference>
<dbReference type="InterPro" id="IPR025700">
    <property type="entry name" value="Lys/Orn_oxygenase"/>
</dbReference>
<keyword evidence="9" id="KW-0560">Oxidoreductase</keyword>
<evidence type="ECO:0000313" key="13">
    <source>
        <dbReference type="EMBL" id="KAJ4496955.1"/>
    </source>
</evidence>
<reference evidence="13" key="1">
    <citation type="submission" date="2022-08" db="EMBL/GenBank/DDBJ databases">
        <title>A Global Phylogenomic Analysis of the Shiitake Genus Lentinula.</title>
        <authorList>
            <consortium name="DOE Joint Genome Institute"/>
            <person name="Sierra-Patev S."/>
            <person name="Min B."/>
            <person name="Naranjo-Ortiz M."/>
            <person name="Looney B."/>
            <person name="Konkel Z."/>
            <person name="Slot J.C."/>
            <person name="Sakamoto Y."/>
            <person name="Steenwyk J.L."/>
            <person name="Rokas A."/>
            <person name="Carro J."/>
            <person name="Camarero S."/>
            <person name="Ferreira P."/>
            <person name="Molpeceres G."/>
            <person name="Ruiz-Duenas F.J."/>
            <person name="Serrano A."/>
            <person name="Henrissat B."/>
            <person name="Drula E."/>
            <person name="Hughes K.W."/>
            <person name="Mata J.L."/>
            <person name="Ishikawa N.K."/>
            <person name="Vargas-Isla R."/>
            <person name="Ushijima S."/>
            <person name="Smith C.A."/>
            <person name="Ahrendt S."/>
            <person name="Andreopoulos W."/>
            <person name="He G."/>
            <person name="Labutti K."/>
            <person name="Lipzen A."/>
            <person name="Ng V."/>
            <person name="Riley R."/>
            <person name="Sandor L."/>
            <person name="Barry K."/>
            <person name="Martinez A.T."/>
            <person name="Xiao Y."/>
            <person name="Gibbons J.G."/>
            <person name="Terashima K."/>
            <person name="Grigoriev I.V."/>
            <person name="Hibbett D.S."/>
        </authorList>
    </citation>
    <scope>NUCLEOTIDE SEQUENCE</scope>
    <source>
        <strain evidence="13">RHP3577 ss4</strain>
    </source>
</reference>
<accession>A0ABQ8VKP9</accession>
<evidence type="ECO:0000313" key="14">
    <source>
        <dbReference type="Proteomes" id="UP001150217"/>
    </source>
</evidence>
<evidence type="ECO:0000256" key="1">
    <source>
        <dbReference type="ARBA" id="ARBA00001974"/>
    </source>
</evidence>
<comment type="similarity">
    <text evidence="3">Belongs to the lysine N(6)-hydroxylase/L-ornithine N(5)-oxygenase family.</text>
</comment>
<evidence type="ECO:0000256" key="7">
    <source>
        <dbReference type="ARBA" id="ARBA00022827"/>
    </source>
</evidence>
<dbReference type="PANTHER" id="PTHR43098">
    <property type="entry name" value="L-ORNITHINE N(5)-MONOOXYGENASE-RELATED"/>
    <property type="match status" value="1"/>
</dbReference>
<keyword evidence="14" id="KW-1185">Reference proteome</keyword>
<dbReference type="GO" id="GO:0004497">
    <property type="term" value="F:monooxygenase activity"/>
    <property type="evidence" value="ECO:0007669"/>
    <property type="project" value="UniProtKB-KW"/>
</dbReference>
<evidence type="ECO:0000256" key="4">
    <source>
        <dbReference type="ARBA" id="ARBA00010139"/>
    </source>
</evidence>
<comment type="pathway">
    <text evidence="2">Siderophore biosynthesis.</text>
</comment>
<dbReference type="Pfam" id="PF13450">
    <property type="entry name" value="NAD_binding_8"/>
    <property type="match status" value="1"/>
</dbReference>
<evidence type="ECO:0000256" key="8">
    <source>
        <dbReference type="ARBA" id="ARBA00022857"/>
    </source>
</evidence>
<evidence type="ECO:0000256" key="5">
    <source>
        <dbReference type="ARBA" id="ARBA00012881"/>
    </source>
</evidence>
<dbReference type="Proteomes" id="UP001150217">
    <property type="component" value="Unassembled WGS sequence"/>
</dbReference>
<evidence type="ECO:0000256" key="11">
    <source>
        <dbReference type="ARBA" id="ARBA00047598"/>
    </source>
</evidence>
<comment type="caution">
    <text evidence="13">The sequence shown here is derived from an EMBL/GenBank/DDBJ whole genome shotgun (WGS) entry which is preliminary data.</text>
</comment>
<comment type="similarity">
    <text evidence="4">Belongs to the FAD-binding monooxygenase family.</text>
</comment>
<comment type="catalytic activity">
    <reaction evidence="12">
        <text>L-ornithine + NADH + O2 = N(5)-hydroxy-L-ornithine + NAD(+) + H2O</text>
        <dbReference type="Rhea" id="RHEA:41512"/>
        <dbReference type="ChEBI" id="CHEBI:15377"/>
        <dbReference type="ChEBI" id="CHEBI:15379"/>
        <dbReference type="ChEBI" id="CHEBI:46911"/>
        <dbReference type="ChEBI" id="CHEBI:57540"/>
        <dbReference type="ChEBI" id="CHEBI:57945"/>
        <dbReference type="ChEBI" id="CHEBI:78275"/>
        <dbReference type="EC" id="1.14.13.196"/>
    </reaction>
</comment>